<protein>
    <recommendedName>
        <fullName evidence="2">DUF6699 domain-containing protein</fullName>
    </recommendedName>
</protein>
<feature type="region of interest" description="Disordered" evidence="1">
    <location>
        <begin position="1"/>
        <end position="99"/>
    </location>
</feature>
<dbReference type="EMBL" id="KB445812">
    <property type="protein sequence ID" value="EMD32231.1"/>
    <property type="molecule type" value="Genomic_DNA"/>
</dbReference>
<keyword evidence="4" id="KW-1185">Reference proteome</keyword>
<evidence type="ECO:0000313" key="3">
    <source>
        <dbReference type="EMBL" id="EMD32231.1"/>
    </source>
</evidence>
<dbReference type="HOGENOM" id="CLU_980049_0_0_1"/>
<feature type="compositionally biased region" description="Low complexity" evidence="1">
    <location>
        <begin position="16"/>
        <end position="28"/>
    </location>
</feature>
<gene>
    <name evidence="3" type="ORF">CERSUDRAFT_118869</name>
</gene>
<reference evidence="3 4" key="1">
    <citation type="journal article" date="2012" name="Proc. Natl. Acad. Sci. U.S.A.">
        <title>Comparative genomics of Ceriporiopsis subvermispora and Phanerochaete chrysosporium provide insight into selective ligninolysis.</title>
        <authorList>
            <person name="Fernandez-Fueyo E."/>
            <person name="Ruiz-Duenas F.J."/>
            <person name="Ferreira P."/>
            <person name="Floudas D."/>
            <person name="Hibbett D.S."/>
            <person name="Canessa P."/>
            <person name="Larrondo L.F."/>
            <person name="James T.Y."/>
            <person name="Seelenfreund D."/>
            <person name="Lobos S."/>
            <person name="Polanco R."/>
            <person name="Tello M."/>
            <person name="Honda Y."/>
            <person name="Watanabe T."/>
            <person name="Watanabe T."/>
            <person name="Ryu J.S."/>
            <person name="Kubicek C.P."/>
            <person name="Schmoll M."/>
            <person name="Gaskell J."/>
            <person name="Hammel K.E."/>
            <person name="St John F.J."/>
            <person name="Vanden Wymelenberg A."/>
            <person name="Sabat G."/>
            <person name="Splinter BonDurant S."/>
            <person name="Syed K."/>
            <person name="Yadav J.S."/>
            <person name="Doddapaneni H."/>
            <person name="Subramanian V."/>
            <person name="Lavin J.L."/>
            <person name="Oguiza J.A."/>
            <person name="Perez G."/>
            <person name="Pisabarro A.G."/>
            <person name="Ramirez L."/>
            <person name="Santoyo F."/>
            <person name="Master E."/>
            <person name="Coutinho P.M."/>
            <person name="Henrissat B."/>
            <person name="Lombard V."/>
            <person name="Magnuson J.K."/>
            <person name="Kuees U."/>
            <person name="Hori C."/>
            <person name="Igarashi K."/>
            <person name="Samejima M."/>
            <person name="Held B.W."/>
            <person name="Barry K.W."/>
            <person name="LaButti K.M."/>
            <person name="Lapidus A."/>
            <person name="Lindquist E.A."/>
            <person name="Lucas S.M."/>
            <person name="Riley R."/>
            <person name="Salamov A.A."/>
            <person name="Hoffmeister D."/>
            <person name="Schwenk D."/>
            <person name="Hadar Y."/>
            <person name="Yarden O."/>
            <person name="de Vries R.P."/>
            <person name="Wiebenga A."/>
            <person name="Stenlid J."/>
            <person name="Eastwood D."/>
            <person name="Grigoriev I.V."/>
            <person name="Berka R.M."/>
            <person name="Blanchette R.A."/>
            <person name="Kersten P."/>
            <person name="Martinez A.T."/>
            <person name="Vicuna R."/>
            <person name="Cullen D."/>
        </authorList>
    </citation>
    <scope>NUCLEOTIDE SEQUENCE [LARGE SCALE GENOMIC DNA]</scope>
    <source>
        <strain evidence="3 4">B</strain>
    </source>
</reference>
<evidence type="ECO:0000313" key="4">
    <source>
        <dbReference type="Proteomes" id="UP000016930"/>
    </source>
</evidence>
<accession>M2R038</accession>
<proteinExistence type="predicted"/>
<evidence type="ECO:0000256" key="1">
    <source>
        <dbReference type="SAM" id="MobiDB-lite"/>
    </source>
</evidence>
<feature type="compositionally biased region" description="Low complexity" evidence="1">
    <location>
        <begin position="58"/>
        <end position="77"/>
    </location>
</feature>
<dbReference type="AlphaFoldDB" id="M2R038"/>
<organism evidence="3 4">
    <name type="scientific">Ceriporiopsis subvermispora (strain B)</name>
    <name type="common">White-rot fungus</name>
    <name type="synonym">Gelatoporia subvermispora</name>
    <dbReference type="NCBI Taxonomy" id="914234"/>
    <lineage>
        <taxon>Eukaryota</taxon>
        <taxon>Fungi</taxon>
        <taxon>Dikarya</taxon>
        <taxon>Basidiomycota</taxon>
        <taxon>Agaricomycotina</taxon>
        <taxon>Agaricomycetes</taxon>
        <taxon>Polyporales</taxon>
        <taxon>Gelatoporiaceae</taxon>
        <taxon>Gelatoporia</taxon>
    </lineage>
</organism>
<name>M2R038_CERS8</name>
<feature type="domain" description="DUF6699" evidence="2">
    <location>
        <begin position="128"/>
        <end position="262"/>
    </location>
</feature>
<dbReference type="Pfam" id="PF20415">
    <property type="entry name" value="DUF6699"/>
    <property type="match status" value="1"/>
</dbReference>
<dbReference type="OrthoDB" id="3224413at2759"/>
<dbReference type="Proteomes" id="UP000016930">
    <property type="component" value="Unassembled WGS sequence"/>
</dbReference>
<dbReference type="InterPro" id="IPR046522">
    <property type="entry name" value="DUF6699"/>
</dbReference>
<evidence type="ECO:0000259" key="2">
    <source>
        <dbReference type="Pfam" id="PF20415"/>
    </source>
</evidence>
<sequence>MPPRHVRFVHPDGPESPAAASTSSGRSAGIPVLPPPTRALLARSTARDTVSKPPPSSLPNQPSSASASSWSSPQKVPASPSPERGTPPDRDNSLPDLAFRPLSPLPKLPLVTRHRINRILATPLEQRIQWDMRFKDPEGLSLDILSVAATNPEVPTFCLYIPSLPEEQYVVVTPYDKGPQWGPEVLSYVTLGDVFVRLADHVRVKLTPGALRRMGGRRADEVAAVCRRRCAHPESAGKSHDPRRVDCLGGEYVFDGIVPSDDHVADKAPQGSGPVYTIKLTTAL</sequence>